<dbReference type="SMART" id="SM00091">
    <property type="entry name" value="PAS"/>
    <property type="match status" value="4"/>
</dbReference>
<dbReference type="InterPro" id="IPR000014">
    <property type="entry name" value="PAS"/>
</dbReference>
<dbReference type="Proteomes" id="UP000575083">
    <property type="component" value="Unassembled WGS sequence"/>
</dbReference>
<dbReference type="InterPro" id="IPR013656">
    <property type="entry name" value="PAS_4"/>
</dbReference>
<sequence length="1013" mass="111991">MDQALQPSVPATGRRLYLTTAALAISLLALVAGTVLFAQQADENRLRATLQADLSNRLRMLQTVLVSLSDAETGQRGYLLTGQSSYLAPYHAALERMPGQLKGLDSIPLKDAQVPARAAQAREAIRLKLAELQETLHAHDASSPEEALRLVRTDMGATYMDQARSHIHAVLDAIRAERDRLNLAVAEGSVQSRRLATGTVAALVLFVLLCGVQIVQLLAGQRRYQKALAASEAQHRSLVEEQAELVSLARADGTLVYLNPAYPRVFRLGIDEMLGTSLYHYVAPADRETVRERIAQIMATEQVTFGENRMLTPDGTEKWMAWTNQVQVGPGGERLLHSVGRDITERKQAEAALQASEDFLARTGRVAGVGGWELDLHTLGVRWSDGMRRIHDVEPDYQPTLDSVLSFYEPEAARLLQEAMAGKGNSQPHAFDLELELVTASGRRRCVRAVGETEHDTHGEPRRLVGALQDITERKALERRLAESERFVREITDNLPLRISYVDAQGCYRFVNQRQSERFGRPREEILGRTRAQLLSRPDDPDVAQAFEAALAGTPQRFEFKEEAIGQVRTIESQLIPDTGADGRTKGVFTIGIDVTERKATERRLREITDIFDNTTDFIVQTDWRGKVQYLNAAARRGLGIALDAPVQHYDYEQFNTEETNRRHREEIIEKVIRDGVWVGETTVLGEGGRIVPVDHMVIAHRDAQGRVSRYSAVMRDISAEVAARQQLLLQTSTLHSIAETIPAVVAVVGADGHYRFANRAFELWCGRPRGQIVGLTLPEVLGEEEYQRSLPWVQRVLAGETVNFEKEYAGRAHNRHLAISYIPLRVDDGAVEGFVGIAQDITEHREEAHRLLMLSERDALTGVLNRAGFERYLQHKAQEGDAAGLALLYIDLDRFKPINDTHGHPVGDEVLRQFAQRLQAAVRPTDAVARLGGDEFAIVLSGVREKAHADAVADKVVEAAHAPFRTGSLVLALGASVGVALGRGGDQGWRGLVASADAMLYQAKAGGRGRRA</sequence>
<gene>
    <name evidence="5" type="ORF">HNP48_001266</name>
</gene>
<dbReference type="SMART" id="SM00086">
    <property type="entry name" value="PAC"/>
    <property type="match status" value="5"/>
</dbReference>
<dbReference type="InterPro" id="IPR007891">
    <property type="entry name" value="CHASE3"/>
</dbReference>
<dbReference type="CDD" id="cd19410">
    <property type="entry name" value="HK9-like_sensor"/>
    <property type="match status" value="1"/>
</dbReference>
<dbReference type="CDD" id="cd00130">
    <property type="entry name" value="PAS"/>
    <property type="match status" value="4"/>
</dbReference>
<evidence type="ECO:0000313" key="6">
    <source>
        <dbReference type="Proteomes" id="UP000575083"/>
    </source>
</evidence>
<dbReference type="InterPro" id="IPR000160">
    <property type="entry name" value="GGDEF_dom"/>
</dbReference>
<dbReference type="NCBIfam" id="TIGR00254">
    <property type="entry name" value="GGDEF"/>
    <property type="match status" value="1"/>
</dbReference>
<protein>
    <submittedName>
        <fullName evidence="5">Diguanylate cyclase (GGDEF)-like protein/PAS domain S-box-containing protein</fullName>
    </submittedName>
</protein>
<dbReference type="InterPro" id="IPR052155">
    <property type="entry name" value="Biofilm_reg_signaling"/>
</dbReference>
<dbReference type="PROSITE" id="PS50113">
    <property type="entry name" value="PAC"/>
    <property type="match status" value="4"/>
</dbReference>
<evidence type="ECO:0000259" key="4">
    <source>
        <dbReference type="PROSITE" id="PS50887"/>
    </source>
</evidence>
<name>A0A7X0U7X2_9BURK</name>
<dbReference type="Pfam" id="PF13426">
    <property type="entry name" value="PAS_9"/>
    <property type="match status" value="1"/>
</dbReference>
<dbReference type="Gene3D" id="2.10.70.100">
    <property type="match status" value="1"/>
</dbReference>
<proteinExistence type="predicted"/>
<feature type="domain" description="PAC" evidence="3">
    <location>
        <begin position="304"/>
        <end position="355"/>
    </location>
</feature>
<dbReference type="SMART" id="SM00267">
    <property type="entry name" value="GGDEF"/>
    <property type="match status" value="1"/>
</dbReference>
<dbReference type="PANTHER" id="PTHR44757:SF2">
    <property type="entry name" value="BIOFILM ARCHITECTURE MAINTENANCE PROTEIN MBAA"/>
    <property type="match status" value="1"/>
</dbReference>
<feature type="domain" description="PAC" evidence="3">
    <location>
        <begin position="803"/>
        <end position="854"/>
    </location>
</feature>
<dbReference type="Gene3D" id="3.30.450.20">
    <property type="entry name" value="PAS domain"/>
    <property type="match status" value="5"/>
</dbReference>
<dbReference type="AlphaFoldDB" id="A0A7X0U7X2"/>
<dbReference type="Gene3D" id="3.30.70.270">
    <property type="match status" value="1"/>
</dbReference>
<feature type="transmembrane region" description="Helical" evidence="1">
    <location>
        <begin position="16"/>
        <end position="38"/>
    </location>
</feature>
<dbReference type="Pfam" id="PF00990">
    <property type="entry name" value="GGDEF"/>
    <property type="match status" value="1"/>
</dbReference>
<feature type="domain" description="PAS" evidence="2">
    <location>
        <begin position="731"/>
        <end position="801"/>
    </location>
</feature>
<dbReference type="PANTHER" id="PTHR44757">
    <property type="entry name" value="DIGUANYLATE CYCLASE DGCP"/>
    <property type="match status" value="1"/>
</dbReference>
<dbReference type="Pfam" id="PF08448">
    <property type="entry name" value="PAS_4"/>
    <property type="match status" value="4"/>
</dbReference>
<feature type="domain" description="PAS" evidence="2">
    <location>
        <begin position="231"/>
        <end position="301"/>
    </location>
</feature>
<dbReference type="EMBL" id="JACHLK010000002">
    <property type="protein sequence ID" value="MBB6558602.1"/>
    <property type="molecule type" value="Genomic_DNA"/>
</dbReference>
<dbReference type="InterPro" id="IPR029787">
    <property type="entry name" value="Nucleotide_cyclase"/>
</dbReference>
<keyword evidence="1" id="KW-0812">Transmembrane</keyword>
<dbReference type="PROSITE" id="PS50887">
    <property type="entry name" value="GGDEF"/>
    <property type="match status" value="1"/>
</dbReference>
<organism evidence="5 6">
    <name type="scientific">Acidovorax soli</name>
    <dbReference type="NCBI Taxonomy" id="592050"/>
    <lineage>
        <taxon>Bacteria</taxon>
        <taxon>Pseudomonadati</taxon>
        <taxon>Pseudomonadota</taxon>
        <taxon>Betaproteobacteria</taxon>
        <taxon>Burkholderiales</taxon>
        <taxon>Comamonadaceae</taxon>
        <taxon>Acidovorax</taxon>
    </lineage>
</organism>
<feature type="domain" description="GGDEF" evidence="4">
    <location>
        <begin position="884"/>
        <end position="1013"/>
    </location>
</feature>
<comment type="caution">
    <text evidence="5">The sequence shown here is derived from an EMBL/GenBank/DDBJ whole genome shotgun (WGS) entry which is preliminary data.</text>
</comment>
<dbReference type="Pfam" id="PF05227">
    <property type="entry name" value="CHASE3"/>
    <property type="match status" value="1"/>
</dbReference>
<evidence type="ECO:0000259" key="3">
    <source>
        <dbReference type="PROSITE" id="PS50113"/>
    </source>
</evidence>
<feature type="transmembrane region" description="Helical" evidence="1">
    <location>
        <begin position="200"/>
        <end position="219"/>
    </location>
</feature>
<evidence type="ECO:0000259" key="2">
    <source>
        <dbReference type="PROSITE" id="PS50112"/>
    </source>
</evidence>
<dbReference type="InterPro" id="IPR035965">
    <property type="entry name" value="PAS-like_dom_sf"/>
</dbReference>
<dbReference type="SUPFAM" id="SSF55785">
    <property type="entry name" value="PYP-like sensor domain (PAS domain)"/>
    <property type="match status" value="5"/>
</dbReference>
<reference evidence="5 6" key="1">
    <citation type="submission" date="2020-08" db="EMBL/GenBank/DDBJ databases">
        <title>Functional genomics of gut bacteria from endangered species of beetles.</title>
        <authorList>
            <person name="Carlos-Shanley C."/>
        </authorList>
    </citation>
    <scope>NUCLEOTIDE SEQUENCE [LARGE SCALE GENOMIC DNA]</scope>
    <source>
        <strain evidence="5 6">S00198</strain>
    </source>
</reference>
<dbReference type="InterPro" id="IPR001610">
    <property type="entry name" value="PAC"/>
</dbReference>
<keyword evidence="1" id="KW-0472">Membrane</keyword>
<dbReference type="NCBIfam" id="TIGR00229">
    <property type="entry name" value="sensory_box"/>
    <property type="match status" value="4"/>
</dbReference>
<evidence type="ECO:0000256" key="1">
    <source>
        <dbReference type="SAM" id="Phobius"/>
    </source>
</evidence>
<dbReference type="CDD" id="cd01949">
    <property type="entry name" value="GGDEF"/>
    <property type="match status" value="1"/>
</dbReference>
<dbReference type="PROSITE" id="PS50112">
    <property type="entry name" value="PAS"/>
    <property type="match status" value="4"/>
</dbReference>
<dbReference type="InterPro" id="IPR000700">
    <property type="entry name" value="PAS-assoc_C"/>
</dbReference>
<dbReference type="SUPFAM" id="SSF55073">
    <property type="entry name" value="Nucleotide cyclase"/>
    <property type="match status" value="1"/>
</dbReference>
<dbReference type="InterPro" id="IPR043128">
    <property type="entry name" value="Rev_trsase/Diguanyl_cyclase"/>
</dbReference>
<keyword evidence="6" id="KW-1185">Reference proteome</keyword>
<feature type="domain" description="PAC" evidence="3">
    <location>
        <begin position="431"/>
        <end position="483"/>
    </location>
</feature>
<feature type="domain" description="PAC" evidence="3">
    <location>
        <begin position="554"/>
        <end position="607"/>
    </location>
</feature>
<evidence type="ECO:0000313" key="5">
    <source>
        <dbReference type="EMBL" id="MBB6558602.1"/>
    </source>
</evidence>
<feature type="domain" description="PAS" evidence="2">
    <location>
        <begin position="484"/>
        <end position="554"/>
    </location>
</feature>
<dbReference type="RefSeq" id="WP_184856025.1">
    <property type="nucleotide sequence ID" value="NZ_JACHLK010000002.1"/>
</dbReference>
<accession>A0A7X0U7X2</accession>
<feature type="domain" description="PAS" evidence="2">
    <location>
        <begin position="601"/>
        <end position="676"/>
    </location>
</feature>
<keyword evidence="1" id="KW-1133">Transmembrane helix</keyword>